<dbReference type="GO" id="GO:0005524">
    <property type="term" value="F:ATP binding"/>
    <property type="evidence" value="ECO:0007669"/>
    <property type="project" value="UniProtKB-KW"/>
</dbReference>
<evidence type="ECO:0000313" key="6">
    <source>
        <dbReference type="EMBL" id="MBD1401042.1"/>
    </source>
</evidence>
<evidence type="ECO:0000256" key="1">
    <source>
        <dbReference type="ARBA" id="ARBA00001210"/>
    </source>
</evidence>
<keyword evidence="7" id="KW-1185">Reference proteome</keyword>
<evidence type="ECO:0000313" key="7">
    <source>
        <dbReference type="Proteomes" id="UP000632828"/>
    </source>
</evidence>
<dbReference type="Proteomes" id="UP000632828">
    <property type="component" value="Unassembled WGS sequence"/>
</dbReference>
<comment type="caution">
    <text evidence="6">The sequence shown here is derived from an EMBL/GenBank/DDBJ whole genome shotgun (WGS) entry which is preliminary data.</text>
</comment>
<sequence>MTTSRLETLATALANGLRAELYLTPKPGLVDLRDNGAHPDLNLLLMCRSIRLVDGYLQELAGALLRNAGPDELIAIGRQAEHTMIKQLGSNTHRGGIFLCGLILVAADQANPDDPQALQQSVIQIAAAFFAKREEQSSNGEQVRRQHPAAGIVTEALAGLPNLFDTILPILNDPRTLEEPRRVYLALARLMQKVQDSTSLHRCGEQGLTLLRQAGARLEECILGGHDPTHLLTQTNREFRRHNLTMGGVADLLGVGLGYAGYLLSNLTYHQGYEEISPERKKAGI</sequence>
<keyword evidence="5" id="KW-0067">ATP-binding</keyword>
<dbReference type="RefSeq" id="WP_191156224.1">
    <property type="nucleotide sequence ID" value="NZ_JACWUN010000011.1"/>
</dbReference>
<gene>
    <name evidence="6" type="ORF">ICT70_10185</name>
</gene>
<evidence type="ECO:0000256" key="3">
    <source>
        <dbReference type="ARBA" id="ARBA00022679"/>
    </source>
</evidence>
<dbReference type="PANTHER" id="PTHR30201:SF2">
    <property type="entry name" value="2-(5''-TRIPHOSPHORIBOSYL)-3'-DEPHOSPHOCOENZYME-A SYNTHASE"/>
    <property type="match status" value="1"/>
</dbReference>
<dbReference type="GO" id="GO:0051191">
    <property type="term" value="P:prosthetic group biosynthetic process"/>
    <property type="evidence" value="ECO:0007669"/>
    <property type="project" value="TreeGrafter"/>
</dbReference>
<organism evidence="6 7">
    <name type="scientific">Pelovirga terrestris</name>
    <dbReference type="NCBI Taxonomy" id="2771352"/>
    <lineage>
        <taxon>Bacteria</taxon>
        <taxon>Pseudomonadati</taxon>
        <taxon>Thermodesulfobacteriota</taxon>
        <taxon>Desulfuromonadia</taxon>
        <taxon>Geobacterales</taxon>
        <taxon>Geobacteraceae</taxon>
        <taxon>Pelovirga</taxon>
    </lineage>
</organism>
<protein>
    <recommendedName>
        <fullName evidence="2">triphosphoribosyl-dephospho-CoA synthase</fullName>
        <ecNumber evidence="2">2.4.2.52</ecNumber>
    </recommendedName>
</protein>
<dbReference type="EMBL" id="JACWUN010000011">
    <property type="protein sequence ID" value="MBD1401042.1"/>
    <property type="molecule type" value="Genomic_DNA"/>
</dbReference>
<keyword evidence="4" id="KW-0547">Nucleotide-binding</keyword>
<accession>A0A8J6ULE9</accession>
<reference evidence="6" key="1">
    <citation type="submission" date="2020-09" db="EMBL/GenBank/DDBJ databases">
        <title>Pelobacter alkaliphilus sp. nov., a novel anaerobic arsenate-reducing bacterium from terrestrial mud volcano.</title>
        <authorList>
            <person name="Khomyakova M.A."/>
            <person name="Merkel A.Y."/>
            <person name="Slobodkin A.I."/>
        </authorList>
    </citation>
    <scope>NUCLEOTIDE SEQUENCE</scope>
    <source>
        <strain evidence="6">M08fum</strain>
    </source>
</reference>
<evidence type="ECO:0000256" key="4">
    <source>
        <dbReference type="ARBA" id="ARBA00022741"/>
    </source>
</evidence>
<dbReference type="InterPro" id="IPR002736">
    <property type="entry name" value="CitG"/>
</dbReference>
<name>A0A8J6ULE9_9BACT</name>
<dbReference type="Pfam" id="PF01874">
    <property type="entry name" value="CitG"/>
    <property type="match status" value="1"/>
</dbReference>
<dbReference type="EC" id="2.4.2.52" evidence="2"/>
<dbReference type="Gene3D" id="1.10.4200.10">
    <property type="entry name" value="Triphosphoribosyl-dephospho-CoA protein"/>
    <property type="match status" value="2"/>
</dbReference>
<keyword evidence="3" id="KW-0808">Transferase</keyword>
<dbReference type="AlphaFoldDB" id="A0A8J6ULE9"/>
<proteinExistence type="predicted"/>
<evidence type="ECO:0000256" key="2">
    <source>
        <dbReference type="ARBA" id="ARBA00012074"/>
    </source>
</evidence>
<evidence type="ECO:0000256" key="5">
    <source>
        <dbReference type="ARBA" id="ARBA00022840"/>
    </source>
</evidence>
<comment type="catalytic activity">
    <reaction evidence="1">
        <text>3'-dephospho-CoA + ATP = 2'-(5''-triphospho-alpha-D-ribosyl)-3'-dephospho-CoA + adenine</text>
        <dbReference type="Rhea" id="RHEA:15117"/>
        <dbReference type="ChEBI" id="CHEBI:16708"/>
        <dbReference type="ChEBI" id="CHEBI:30616"/>
        <dbReference type="ChEBI" id="CHEBI:57328"/>
        <dbReference type="ChEBI" id="CHEBI:61378"/>
        <dbReference type="EC" id="2.4.2.52"/>
    </reaction>
</comment>
<dbReference type="PANTHER" id="PTHR30201">
    <property type="entry name" value="TRIPHOSPHORIBOSYL-DEPHOSPHO-COA SYNTHASE"/>
    <property type="match status" value="1"/>
</dbReference>
<dbReference type="GO" id="GO:0046917">
    <property type="term" value="F:triphosphoribosyl-dephospho-CoA synthase activity"/>
    <property type="evidence" value="ECO:0007669"/>
    <property type="project" value="UniProtKB-EC"/>
</dbReference>